<dbReference type="EMBL" id="JAVHJL010000002">
    <property type="protein sequence ID" value="KAK6510031.1"/>
    <property type="molecule type" value="Genomic_DNA"/>
</dbReference>
<feature type="compositionally biased region" description="Polar residues" evidence="1">
    <location>
        <begin position="444"/>
        <end position="453"/>
    </location>
</feature>
<evidence type="ECO:0000259" key="2">
    <source>
        <dbReference type="Pfam" id="PF25909"/>
    </source>
</evidence>
<accession>A0AAV9WLD4</accession>
<dbReference type="AlphaFoldDB" id="A0AAV9WLD4"/>
<comment type="caution">
    <text evidence="3">The sequence shown here is derived from an EMBL/GenBank/DDBJ whole genome shotgun (WGS) entry which is preliminary data.</text>
</comment>
<reference evidence="3 4" key="1">
    <citation type="submission" date="2023-08" db="EMBL/GenBank/DDBJ databases">
        <authorList>
            <person name="Palmer J.M."/>
        </authorList>
    </citation>
    <scope>NUCLEOTIDE SEQUENCE [LARGE SCALE GENOMIC DNA]</scope>
    <source>
        <strain evidence="3 4">TWF481</strain>
    </source>
</reference>
<feature type="compositionally biased region" description="Acidic residues" evidence="1">
    <location>
        <begin position="542"/>
        <end position="554"/>
    </location>
</feature>
<feature type="compositionally biased region" description="Basic residues" evidence="1">
    <location>
        <begin position="563"/>
        <end position="575"/>
    </location>
</feature>
<keyword evidence="4" id="KW-1185">Reference proteome</keyword>
<feature type="region of interest" description="Disordered" evidence="1">
    <location>
        <begin position="131"/>
        <end position="218"/>
    </location>
</feature>
<feature type="region of interest" description="Disordered" evidence="1">
    <location>
        <begin position="672"/>
        <end position="745"/>
    </location>
</feature>
<feature type="region of interest" description="Disordered" evidence="1">
    <location>
        <begin position="431"/>
        <end position="495"/>
    </location>
</feature>
<gene>
    <name evidence="3" type="ORF">TWF481_004744</name>
</gene>
<dbReference type="Pfam" id="PF25909">
    <property type="entry name" value="zf-C2H2_AHC1"/>
    <property type="match status" value="1"/>
</dbReference>
<feature type="compositionally biased region" description="Low complexity" evidence="1">
    <location>
        <begin position="14"/>
        <end position="28"/>
    </location>
</feature>
<protein>
    <recommendedName>
        <fullName evidence="2">AHC1-like C2H2 zinc-finger domain-containing protein</fullName>
    </recommendedName>
</protein>
<feature type="compositionally biased region" description="Low complexity" evidence="1">
    <location>
        <begin position="165"/>
        <end position="187"/>
    </location>
</feature>
<feature type="compositionally biased region" description="Low complexity" evidence="1">
    <location>
        <begin position="458"/>
        <end position="469"/>
    </location>
</feature>
<feature type="region of interest" description="Disordered" evidence="1">
    <location>
        <begin position="85"/>
        <end position="109"/>
    </location>
</feature>
<evidence type="ECO:0000256" key="1">
    <source>
        <dbReference type="SAM" id="MobiDB-lite"/>
    </source>
</evidence>
<evidence type="ECO:0000313" key="3">
    <source>
        <dbReference type="EMBL" id="KAK6510031.1"/>
    </source>
</evidence>
<sequence length="745" mass="79381">MTQQPPTGVEQAGLLLTSQQQQQQPLPTPLSVAAAAPVAGEVLDHPVAADTAMQAVATAPAPAPSSSISAFSPTRLKGIAASALEQPSQPAYSPSPPPPAPSLLHHVNQPLVPHPNLKLATNFSPVLTGRPLPPNSYHAESATSSHHQPINMGSHLSKLAGSSMTPKQSPTPQPQQLQLQHQQHQPKVSTQFGRGAASVAAGKRPSMRQVSDAQDDLTAGERAARTHKIRDIISEQFGLEILLKHRELQDIEAELGRAEACLEQIRRCSIEEAMEKDGRFDDPSGITLGYAPAPEVMNGPYSRDYRDWLMEERVPIAKSKYHDVLAKDQSRNFIIQRRGEAPQPLLPQHGRPQREAAAAAAAGQKRSTICLHRQPDGTVVRLTCIDCKRDQFGSMQGFINHCRLAHQRDFQTHDHAAAVCGAPFDLTGFTGTVPPPRNNRASKHVSSASTPASQRVVKSGSSTKNSAKATTKKKASPAVVADESSLMSTGPLTPPLQAEDIALRKTIQTSHLKEYLGKKRVDVDNLDMMVEEAVNRVGIVEEESEADDEGEEEVAPVVAAGNNKKKQKATPKATHKAATATTRVAEPQVAPQPEVQLAPPAGVPQTEPPAAVRQPAHADVVMMDLTIDTSVGNAGTVLSVNDQTTPGSGAADSAYEGSEAIVDLAEPSIQVVIPAKGEEGEQSRPVSRRSNTKSAQQSPRTPVAPAATRMATRAHPSPENEGSNASRYSTRLTEVVKAVPSPKSG</sequence>
<evidence type="ECO:0000313" key="4">
    <source>
        <dbReference type="Proteomes" id="UP001370758"/>
    </source>
</evidence>
<organism evidence="3 4">
    <name type="scientific">Arthrobotrys musiformis</name>
    <dbReference type="NCBI Taxonomy" id="47236"/>
    <lineage>
        <taxon>Eukaryota</taxon>
        <taxon>Fungi</taxon>
        <taxon>Dikarya</taxon>
        <taxon>Ascomycota</taxon>
        <taxon>Pezizomycotina</taxon>
        <taxon>Orbiliomycetes</taxon>
        <taxon>Orbiliales</taxon>
        <taxon>Orbiliaceae</taxon>
        <taxon>Arthrobotrys</taxon>
    </lineage>
</organism>
<feature type="domain" description="AHC1-like C2H2 zinc-finger" evidence="2">
    <location>
        <begin position="364"/>
        <end position="414"/>
    </location>
</feature>
<feature type="region of interest" description="Disordered" evidence="1">
    <location>
        <begin position="1"/>
        <end position="28"/>
    </location>
</feature>
<feature type="region of interest" description="Disordered" evidence="1">
    <location>
        <begin position="542"/>
        <end position="590"/>
    </location>
</feature>
<dbReference type="Proteomes" id="UP001370758">
    <property type="component" value="Unassembled WGS sequence"/>
</dbReference>
<proteinExistence type="predicted"/>
<feature type="compositionally biased region" description="Polar residues" evidence="1">
    <location>
        <begin position="720"/>
        <end position="732"/>
    </location>
</feature>
<name>A0AAV9WLD4_9PEZI</name>
<dbReference type="InterPro" id="IPR058706">
    <property type="entry name" value="zf-C2H2_AHC1-like"/>
</dbReference>